<dbReference type="InterPro" id="IPR001623">
    <property type="entry name" value="DnaJ_domain"/>
</dbReference>
<evidence type="ECO:0000313" key="4">
    <source>
        <dbReference type="Proteomes" id="UP000317494"/>
    </source>
</evidence>
<keyword evidence="4" id="KW-1185">Reference proteome</keyword>
<dbReference type="CDD" id="cd06257">
    <property type="entry name" value="DnaJ"/>
    <property type="match status" value="1"/>
</dbReference>
<proteinExistence type="predicted"/>
<evidence type="ECO:0000313" key="3">
    <source>
        <dbReference type="EMBL" id="TPX43823.1"/>
    </source>
</evidence>
<dbReference type="InterPro" id="IPR018253">
    <property type="entry name" value="DnaJ_domain_CS"/>
</dbReference>
<dbReference type="PANTHER" id="PTHR24078:SF553">
    <property type="entry name" value="DNAJ HOMOLOG SUBFAMILY B MEMBER 5"/>
    <property type="match status" value="1"/>
</dbReference>
<dbReference type="Pfam" id="PF00226">
    <property type="entry name" value="DnaJ"/>
    <property type="match status" value="1"/>
</dbReference>
<dbReference type="InterPro" id="IPR036869">
    <property type="entry name" value="J_dom_sf"/>
</dbReference>
<dbReference type="GO" id="GO:0051082">
    <property type="term" value="F:unfolded protein binding"/>
    <property type="evidence" value="ECO:0007669"/>
    <property type="project" value="InterPro"/>
</dbReference>
<dbReference type="SUPFAM" id="SSF49493">
    <property type="entry name" value="HSP40/DnaJ peptide-binding domain"/>
    <property type="match status" value="2"/>
</dbReference>
<feature type="domain" description="J" evidence="2">
    <location>
        <begin position="5"/>
        <end position="71"/>
    </location>
</feature>
<dbReference type="GO" id="GO:0005829">
    <property type="term" value="C:cytosol"/>
    <property type="evidence" value="ECO:0007669"/>
    <property type="project" value="TreeGrafter"/>
</dbReference>
<dbReference type="FunFam" id="2.60.260.20:FF:000002">
    <property type="entry name" value="Dnaj homolog subfamily b member"/>
    <property type="match status" value="1"/>
</dbReference>
<dbReference type="VEuPathDB" id="FungiDB:SeMB42_g04575"/>
<sequence length="375" mass="40131">MPGKDYYSILDVSKDADEEEIKKAYRKQALKWHPDRNPNNKETADKKFKEVSEAYEVLSDKNKRTIYDQFGEEGLKAGPSAGGPGFPGGANPFGGGAFPQGATFSFGAPGGGGSQTFFTTSGGPGGGFRGFTPSNPEDIFAQFFGGRTPFGNNAFGAFSDDSDDGFGGMPGGFSGFAGGGMGGMPGSRANGVPRRTQPSVPQSVQRLLPLSLEDLYNGGVKKLKVTRKQTGAESEKILQVNIKPGWKAGTKIKFPNEGDDLPGGGAQDIEFVIEEKPHERFKRDGDNLQASIDLELWEALTGFKKEIPSLDGRNIPVSHPGIVEPNTEIRIPGEGMPLSKRPGKKGDLLVKVNVKFPRSLSQDQKSGIKRLFGVL</sequence>
<dbReference type="GO" id="GO:0006457">
    <property type="term" value="P:protein folding"/>
    <property type="evidence" value="ECO:0007669"/>
    <property type="project" value="InterPro"/>
</dbReference>
<dbReference type="CDD" id="cd10747">
    <property type="entry name" value="DnaJ_C"/>
    <property type="match status" value="1"/>
</dbReference>
<dbReference type="FunFam" id="2.60.260.20:FF:000013">
    <property type="entry name" value="DnaJ subfamily B member 11"/>
    <property type="match status" value="1"/>
</dbReference>
<dbReference type="PANTHER" id="PTHR24078">
    <property type="entry name" value="DNAJ HOMOLOG SUBFAMILY C MEMBER"/>
    <property type="match status" value="1"/>
</dbReference>
<reference evidence="3 4" key="1">
    <citation type="journal article" date="2019" name="Sci. Rep.">
        <title>Comparative genomics of chytrid fungi reveal insights into the obligate biotrophic and pathogenic lifestyle of Synchytrium endobioticum.</title>
        <authorList>
            <person name="van de Vossenberg B.T.L.H."/>
            <person name="Warris S."/>
            <person name="Nguyen H.D.T."/>
            <person name="van Gent-Pelzer M.P.E."/>
            <person name="Joly D.L."/>
            <person name="van de Geest H.C."/>
            <person name="Bonants P.J.M."/>
            <person name="Smith D.S."/>
            <person name="Levesque C.A."/>
            <person name="van der Lee T.A.J."/>
        </authorList>
    </citation>
    <scope>NUCLEOTIDE SEQUENCE [LARGE SCALE GENOMIC DNA]</scope>
    <source>
        <strain evidence="3 4">MB42</strain>
    </source>
</reference>
<comment type="caution">
    <text evidence="3">The sequence shown here is derived from an EMBL/GenBank/DDBJ whole genome shotgun (WGS) entry which is preliminary data.</text>
</comment>
<dbReference type="SUPFAM" id="SSF46565">
    <property type="entry name" value="Chaperone J-domain"/>
    <property type="match status" value="1"/>
</dbReference>
<accession>A0A507CXE2</accession>
<dbReference type="Pfam" id="PF01556">
    <property type="entry name" value="DnaJ_C"/>
    <property type="match status" value="1"/>
</dbReference>
<evidence type="ECO:0000256" key="1">
    <source>
        <dbReference type="ARBA" id="ARBA00023186"/>
    </source>
</evidence>
<dbReference type="PRINTS" id="PR00625">
    <property type="entry name" value="JDOMAIN"/>
</dbReference>
<keyword evidence="1" id="KW-0143">Chaperone</keyword>
<dbReference type="InterPro" id="IPR002939">
    <property type="entry name" value="DnaJ_C"/>
</dbReference>
<dbReference type="Gene3D" id="2.60.260.20">
    <property type="entry name" value="Urease metallochaperone UreE, N-terminal domain"/>
    <property type="match status" value="2"/>
</dbReference>
<dbReference type="GO" id="GO:0051087">
    <property type="term" value="F:protein-folding chaperone binding"/>
    <property type="evidence" value="ECO:0007669"/>
    <property type="project" value="TreeGrafter"/>
</dbReference>
<dbReference type="EMBL" id="QEAN01000188">
    <property type="protein sequence ID" value="TPX43823.1"/>
    <property type="molecule type" value="Genomic_DNA"/>
</dbReference>
<evidence type="ECO:0000259" key="2">
    <source>
        <dbReference type="PROSITE" id="PS50076"/>
    </source>
</evidence>
<organism evidence="3 4">
    <name type="scientific">Synchytrium endobioticum</name>
    <dbReference type="NCBI Taxonomy" id="286115"/>
    <lineage>
        <taxon>Eukaryota</taxon>
        <taxon>Fungi</taxon>
        <taxon>Fungi incertae sedis</taxon>
        <taxon>Chytridiomycota</taxon>
        <taxon>Chytridiomycota incertae sedis</taxon>
        <taxon>Chytridiomycetes</taxon>
        <taxon>Synchytriales</taxon>
        <taxon>Synchytriaceae</taxon>
        <taxon>Synchytrium</taxon>
    </lineage>
</organism>
<dbReference type="GO" id="GO:0006413">
    <property type="term" value="P:translational initiation"/>
    <property type="evidence" value="ECO:0007669"/>
    <property type="project" value="TreeGrafter"/>
</dbReference>
<dbReference type="Gene3D" id="1.10.287.110">
    <property type="entry name" value="DnaJ domain"/>
    <property type="match status" value="1"/>
</dbReference>
<dbReference type="InterPro" id="IPR051339">
    <property type="entry name" value="DnaJ_subfamily_B"/>
</dbReference>
<dbReference type="PROSITE" id="PS00636">
    <property type="entry name" value="DNAJ_1"/>
    <property type="match status" value="1"/>
</dbReference>
<gene>
    <name evidence="3" type="ORF">SeMB42_g04575</name>
</gene>
<dbReference type="AlphaFoldDB" id="A0A507CXE2"/>
<dbReference type="Proteomes" id="UP000317494">
    <property type="component" value="Unassembled WGS sequence"/>
</dbReference>
<protein>
    <recommendedName>
        <fullName evidence="2">J domain-containing protein</fullName>
    </recommendedName>
</protein>
<dbReference type="STRING" id="286115.A0A507CXE2"/>
<name>A0A507CXE2_9FUNG</name>
<dbReference type="SMART" id="SM00271">
    <property type="entry name" value="DnaJ"/>
    <property type="match status" value="1"/>
</dbReference>
<dbReference type="PROSITE" id="PS50076">
    <property type="entry name" value="DNAJ_2"/>
    <property type="match status" value="1"/>
</dbReference>
<dbReference type="InterPro" id="IPR008971">
    <property type="entry name" value="HSP40/DnaJ_pept-bd"/>
</dbReference>